<dbReference type="STRING" id="311180.SAMN04488050_1199"/>
<keyword evidence="3" id="KW-1185">Reference proteome</keyword>
<dbReference type="Pfam" id="PF00535">
    <property type="entry name" value="Glycos_transf_2"/>
    <property type="match status" value="1"/>
</dbReference>
<dbReference type="InterPro" id="IPR029044">
    <property type="entry name" value="Nucleotide-diphossugar_trans"/>
</dbReference>
<proteinExistence type="predicted"/>
<evidence type="ECO:0000313" key="3">
    <source>
        <dbReference type="Proteomes" id="UP000199392"/>
    </source>
</evidence>
<keyword evidence="2" id="KW-0808">Transferase</keyword>
<evidence type="ECO:0000313" key="2">
    <source>
        <dbReference type="EMBL" id="SFT24244.1"/>
    </source>
</evidence>
<dbReference type="InterPro" id="IPR001173">
    <property type="entry name" value="Glyco_trans_2-like"/>
</dbReference>
<reference evidence="3" key="1">
    <citation type="submission" date="2016-10" db="EMBL/GenBank/DDBJ databases">
        <authorList>
            <person name="Varghese N."/>
            <person name="Submissions S."/>
        </authorList>
    </citation>
    <scope>NUCLEOTIDE SEQUENCE [LARGE SCALE GENOMIC DNA]</scope>
    <source>
        <strain evidence="3">DSM 26894</strain>
    </source>
</reference>
<name>A0A1I6WFA1_9RHOB</name>
<dbReference type="OrthoDB" id="5291101at2"/>
<dbReference type="InterPro" id="IPR050834">
    <property type="entry name" value="Glycosyltransf_2"/>
</dbReference>
<dbReference type="SUPFAM" id="SSF53448">
    <property type="entry name" value="Nucleotide-diphospho-sugar transferases"/>
    <property type="match status" value="1"/>
</dbReference>
<dbReference type="CDD" id="cd00761">
    <property type="entry name" value="Glyco_tranf_GTA_type"/>
    <property type="match status" value="1"/>
</dbReference>
<gene>
    <name evidence="2" type="ORF">SAMN04488050_1199</name>
</gene>
<organism evidence="2 3">
    <name type="scientific">Alloyangia pacifica</name>
    <dbReference type="NCBI Taxonomy" id="311180"/>
    <lineage>
        <taxon>Bacteria</taxon>
        <taxon>Pseudomonadati</taxon>
        <taxon>Pseudomonadota</taxon>
        <taxon>Alphaproteobacteria</taxon>
        <taxon>Rhodobacterales</taxon>
        <taxon>Roseobacteraceae</taxon>
        <taxon>Alloyangia</taxon>
    </lineage>
</organism>
<dbReference type="GO" id="GO:0016740">
    <property type="term" value="F:transferase activity"/>
    <property type="evidence" value="ECO:0007669"/>
    <property type="project" value="UniProtKB-KW"/>
</dbReference>
<dbReference type="RefSeq" id="WP_092430481.1">
    <property type="nucleotide sequence ID" value="NZ_FNCL01000020.1"/>
</dbReference>
<dbReference type="Proteomes" id="UP000199392">
    <property type="component" value="Unassembled WGS sequence"/>
</dbReference>
<dbReference type="PANTHER" id="PTHR43685:SF2">
    <property type="entry name" value="GLYCOSYLTRANSFERASE 2-LIKE DOMAIN-CONTAINING PROTEIN"/>
    <property type="match status" value="1"/>
</dbReference>
<evidence type="ECO:0000259" key="1">
    <source>
        <dbReference type="Pfam" id="PF00535"/>
    </source>
</evidence>
<dbReference type="PANTHER" id="PTHR43685">
    <property type="entry name" value="GLYCOSYLTRANSFERASE"/>
    <property type="match status" value="1"/>
</dbReference>
<dbReference type="Gene3D" id="3.90.550.10">
    <property type="entry name" value="Spore Coat Polysaccharide Biosynthesis Protein SpsA, Chain A"/>
    <property type="match status" value="1"/>
</dbReference>
<dbReference type="EMBL" id="FOZW01000019">
    <property type="protein sequence ID" value="SFT24244.1"/>
    <property type="molecule type" value="Genomic_DNA"/>
</dbReference>
<dbReference type="AlphaFoldDB" id="A0A1I6WFA1"/>
<feature type="domain" description="Glycosyltransferase 2-like" evidence="1">
    <location>
        <begin position="5"/>
        <end position="172"/>
    </location>
</feature>
<protein>
    <submittedName>
        <fullName evidence="2">Glycosyltransferase involved in cell wall bisynthesis</fullName>
    </submittedName>
</protein>
<accession>A0A1I6WFA1</accession>
<sequence>MTAISAIIATYNRRNYLEEAIAGLQTQTRPVDEIVIWDDGSTDSTEGFGRAIAERSAGKILYRRGKNRGKSCALNAALQEATGTYIWICDDDDIALPIAAERLASVLDLGDVGLCAGRHIRFRDNPQTGEREDLGTGYWPDLRTGSVLRHLLEDVFFFQNGTMVRREALRKVGPFREDLARSIDYEMFVRLAARFPATMIDDVLFLQRKHDGARGPSSMQHCASESDLVWLDHDRKIFSDFRHVLPLTLYEALFDSDDILLRRRAGLLQRACVYARRTDWGSAQTDFRQAATLAPELPLTPTESEIVRRAMSGKHGSAAAFRAPVLTDLLSLRDLGPTGRGIASELGRGARWRARAALEAHDVAEVARIAAFVARLSGFSSLRRSAPAPPSHLWEKHKLEPSDYAW</sequence>